<keyword evidence="1" id="KW-0472">Membrane</keyword>
<dbReference type="AlphaFoldDB" id="A0A660SJK6"/>
<name>A0A660SJK6_UNCT6</name>
<sequence>LYTITIIFIIVIIALIYFFYGIGANNYEKISWQGMNINVPNNYRIVKYKSKGWDVYSLKRRDVLVIIAEKPEIDIYNLPKNKKKVLYKKEFVKPYGSIFYMFRNKSDNTVVYSLNIESTSVYLSVSSISLIKSLNIMNNILKFCNYKDHIIISPSIELPISTYYNDFVYLIIAVISFLLIFFLIYFSGKKPKNIFEDEIIFDEEYVNYTDLSVAKRKSSYCYLVLFRDRLALYNYMKPVMEISKKDTSVLSFKKNSIIIRHNRKNIIIKPSKFKDWQEILKGRF</sequence>
<feature type="non-terminal residue" evidence="2">
    <location>
        <position position="1"/>
    </location>
</feature>
<keyword evidence="1" id="KW-0812">Transmembrane</keyword>
<dbReference type="EMBL" id="QNBD01000150">
    <property type="protein sequence ID" value="RKX70140.1"/>
    <property type="molecule type" value="Genomic_DNA"/>
</dbReference>
<feature type="transmembrane region" description="Helical" evidence="1">
    <location>
        <begin position="167"/>
        <end position="186"/>
    </location>
</feature>
<evidence type="ECO:0000313" key="3">
    <source>
        <dbReference type="Proteomes" id="UP000271125"/>
    </source>
</evidence>
<proteinExistence type="predicted"/>
<evidence type="ECO:0000256" key="1">
    <source>
        <dbReference type="SAM" id="Phobius"/>
    </source>
</evidence>
<evidence type="ECO:0000313" key="2">
    <source>
        <dbReference type="EMBL" id="RKX70140.1"/>
    </source>
</evidence>
<comment type="caution">
    <text evidence="2">The sequence shown here is derived from an EMBL/GenBank/DDBJ whole genome shotgun (WGS) entry which is preliminary data.</text>
</comment>
<feature type="transmembrane region" description="Helical" evidence="1">
    <location>
        <begin position="6"/>
        <end position="27"/>
    </location>
</feature>
<keyword evidence="1" id="KW-1133">Transmembrane helix</keyword>
<reference evidence="2 3" key="1">
    <citation type="submission" date="2018-06" db="EMBL/GenBank/DDBJ databases">
        <title>Extensive metabolic versatility and redundancy in microbially diverse, dynamic hydrothermal sediments.</title>
        <authorList>
            <person name="Dombrowski N."/>
            <person name="Teske A."/>
            <person name="Baker B.J."/>
        </authorList>
    </citation>
    <scope>NUCLEOTIDE SEQUENCE [LARGE SCALE GENOMIC DNA]</scope>
    <source>
        <strain evidence="2">B10_G13</strain>
    </source>
</reference>
<gene>
    <name evidence="2" type="ORF">DRP43_03675</name>
</gene>
<feature type="transmembrane region" description="Helical" evidence="1">
    <location>
        <begin position="110"/>
        <end position="131"/>
    </location>
</feature>
<protein>
    <submittedName>
        <fullName evidence="2">Uncharacterized protein</fullName>
    </submittedName>
</protein>
<dbReference type="Proteomes" id="UP000271125">
    <property type="component" value="Unassembled WGS sequence"/>
</dbReference>
<organism evidence="2 3">
    <name type="scientific">candidate division TA06 bacterium</name>
    <dbReference type="NCBI Taxonomy" id="2250710"/>
    <lineage>
        <taxon>Bacteria</taxon>
        <taxon>Bacteria division TA06</taxon>
    </lineage>
</organism>
<accession>A0A660SJK6</accession>